<dbReference type="AlphaFoldDB" id="A0A381PDG5"/>
<dbReference type="Gene3D" id="2.130.10.10">
    <property type="entry name" value="YVTN repeat-like/Quinoprotein amine dehydrogenase"/>
    <property type="match status" value="1"/>
</dbReference>
<accession>A0A381PDG5</accession>
<dbReference type="EMBL" id="UINC01000939">
    <property type="protein sequence ID" value="SUZ64654.1"/>
    <property type="molecule type" value="Genomic_DNA"/>
</dbReference>
<sequence>MKVLGTQDSSIMRTKIIVCLFLFAAPGFCQEPVQEFTYKLVNTYPHDINSFTQGLLYHEGFLFEGTGKNGLSTLSKINLEDGEVLMSKRLNRRYFGEGIEIVDNKLYQLTWQSHMVFVYDKDTFEQTGSHYNPTEGWGLTYDGNELILSNGTPSLQFLEAETFSPGRKINVTFNGNPLPNLNELEYIDGEIWANVWQTNFIVRIDPASGIVKSVVDLTGLSEQTKLGSTEAVLNGIAWDGEQNRLFVTGKHWANLFEIELIQR</sequence>
<protein>
    <recommendedName>
        <fullName evidence="2">Glutamine cyclotransferase</fullName>
    </recommendedName>
</protein>
<dbReference type="SUPFAM" id="SSF50969">
    <property type="entry name" value="YVTN repeat-like/Quinoprotein amine dehydrogenase"/>
    <property type="match status" value="1"/>
</dbReference>
<dbReference type="PANTHER" id="PTHR31270:SF1">
    <property type="entry name" value="GLUTAMINYL-PEPTIDE CYCLOTRANSFERASE"/>
    <property type="match status" value="1"/>
</dbReference>
<name>A0A381PDG5_9ZZZZ</name>
<dbReference type="InterPro" id="IPR015943">
    <property type="entry name" value="WD40/YVTN_repeat-like_dom_sf"/>
</dbReference>
<reference evidence="1" key="1">
    <citation type="submission" date="2018-05" db="EMBL/GenBank/DDBJ databases">
        <authorList>
            <person name="Lanie J.A."/>
            <person name="Ng W.-L."/>
            <person name="Kazmierczak K.M."/>
            <person name="Andrzejewski T.M."/>
            <person name="Davidsen T.M."/>
            <person name="Wayne K.J."/>
            <person name="Tettelin H."/>
            <person name="Glass J.I."/>
            <person name="Rusch D."/>
            <person name="Podicherti R."/>
            <person name="Tsui H.-C.T."/>
            <person name="Winkler M.E."/>
        </authorList>
    </citation>
    <scope>NUCLEOTIDE SEQUENCE</scope>
</reference>
<dbReference type="PANTHER" id="PTHR31270">
    <property type="entry name" value="GLUTAMINYL-PEPTIDE CYCLOTRANSFERASE"/>
    <property type="match status" value="1"/>
</dbReference>
<dbReference type="GO" id="GO:0016603">
    <property type="term" value="F:glutaminyl-peptide cyclotransferase activity"/>
    <property type="evidence" value="ECO:0007669"/>
    <property type="project" value="InterPro"/>
</dbReference>
<evidence type="ECO:0000313" key="1">
    <source>
        <dbReference type="EMBL" id="SUZ64654.1"/>
    </source>
</evidence>
<dbReference type="InterPro" id="IPR007788">
    <property type="entry name" value="QCT"/>
</dbReference>
<dbReference type="InterPro" id="IPR011044">
    <property type="entry name" value="Quino_amine_DH_bsu"/>
</dbReference>
<proteinExistence type="predicted"/>
<gene>
    <name evidence="1" type="ORF">METZ01_LOCUS17508</name>
</gene>
<dbReference type="Pfam" id="PF05096">
    <property type="entry name" value="Glu_cyclase_2"/>
    <property type="match status" value="1"/>
</dbReference>
<organism evidence="1">
    <name type="scientific">marine metagenome</name>
    <dbReference type="NCBI Taxonomy" id="408172"/>
    <lineage>
        <taxon>unclassified sequences</taxon>
        <taxon>metagenomes</taxon>
        <taxon>ecological metagenomes</taxon>
    </lineage>
</organism>
<evidence type="ECO:0008006" key="2">
    <source>
        <dbReference type="Google" id="ProtNLM"/>
    </source>
</evidence>